<sequence>MYQNQLAKTGAGVLVLGGLTVAGWWMIAVAAVLVALGVLCVRFGFRRGR</sequence>
<dbReference type="EMBL" id="RJVJ01000001">
    <property type="protein sequence ID" value="ROR46237.1"/>
    <property type="molecule type" value="Genomic_DNA"/>
</dbReference>
<proteinExistence type="predicted"/>
<dbReference type="Proteomes" id="UP000267408">
    <property type="component" value="Unassembled WGS sequence"/>
</dbReference>
<feature type="transmembrane region" description="Helical" evidence="1">
    <location>
        <begin position="22"/>
        <end position="45"/>
    </location>
</feature>
<organism evidence="2 3">
    <name type="scientific">Kitasatospora cineracea</name>
    <dbReference type="NCBI Taxonomy" id="88074"/>
    <lineage>
        <taxon>Bacteria</taxon>
        <taxon>Bacillati</taxon>
        <taxon>Actinomycetota</taxon>
        <taxon>Actinomycetes</taxon>
        <taxon>Kitasatosporales</taxon>
        <taxon>Streptomycetaceae</taxon>
        <taxon>Kitasatospora</taxon>
    </lineage>
</organism>
<comment type="caution">
    <text evidence="2">The sequence shown here is derived from an EMBL/GenBank/DDBJ whole genome shotgun (WGS) entry which is preliminary data.</text>
</comment>
<keyword evidence="1" id="KW-0472">Membrane</keyword>
<protein>
    <submittedName>
        <fullName evidence="2">Uncharacterized protein</fullName>
    </submittedName>
</protein>
<accession>A0A8G1XGJ3</accession>
<evidence type="ECO:0000313" key="3">
    <source>
        <dbReference type="Proteomes" id="UP000267408"/>
    </source>
</evidence>
<dbReference type="AlphaFoldDB" id="A0A8G1XGJ3"/>
<name>A0A8G1XGJ3_9ACTN</name>
<dbReference type="RefSeq" id="WP_157852458.1">
    <property type="nucleotide sequence ID" value="NZ_RJVJ01000001.1"/>
</dbReference>
<evidence type="ECO:0000256" key="1">
    <source>
        <dbReference type="SAM" id="Phobius"/>
    </source>
</evidence>
<evidence type="ECO:0000313" key="2">
    <source>
        <dbReference type="EMBL" id="ROR46237.1"/>
    </source>
</evidence>
<keyword evidence="1" id="KW-0812">Transmembrane</keyword>
<reference evidence="2 3" key="1">
    <citation type="submission" date="2018-11" db="EMBL/GenBank/DDBJ databases">
        <title>Sequencing the genomes of 1000 actinobacteria strains.</title>
        <authorList>
            <person name="Klenk H.-P."/>
        </authorList>
    </citation>
    <scope>NUCLEOTIDE SEQUENCE [LARGE SCALE GENOMIC DNA]</scope>
    <source>
        <strain evidence="2 3">DSM 44780</strain>
    </source>
</reference>
<gene>
    <name evidence="2" type="ORF">EDD39_4497</name>
</gene>
<keyword evidence="1" id="KW-1133">Transmembrane helix</keyword>